<feature type="region of interest" description="Disordered" evidence="1">
    <location>
        <begin position="279"/>
        <end position="419"/>
    </location>
</feature>
<gene>
    <name evidence="3" type="ORF">QC761_213310</name>
</gene>
<accession>A0ABR0FS13</accession>
<dbReference type="PANTHER" id="PTHR22306:SF2">
    <property type="entry name" value="CHROMOSOME 7 OPEN READING FRAME 50"/>
    <property type="match status" value="1"/>
</dbReference>
<dbReference type="RefSeq" id="XP_062735719.1">
    <property type="nucleotide sequence ID" value="XM_062877065.1"/>
</dbReference>
<feature type="compositionally biased region" description="Basic and acidic residues" evidence="1">
    <location>
        <begin position="310"/>
        <end position="319"/>
    </location>
</feature>
<evidence type="ECO:0000259" key="2">
    <source>
        <dbReference type="Pfam" id="PF10180"/>
    </source>
</evidence>
<feature type="compositionally biased region" description="Polar residues" evidence="1">
    <location>
        <begin position="52"/>
        <end position="70"/>
    </location>
</feature>
<sequence length="419" mass="46217">MSARVPAWKRLGLKLKGASDESPVLSSTGPNANSASQVNSSPVSALKRKQPLYQSPANSYNSNSYVQTPNKRLRADEQTPGSQRKSVSFTADTKKTSVEPAKKKAKKKKAKRPAQPVAKPETNLEPSLDYLRQWHTARDSWKFNKNHQTLLIKYLFDGDKIPSADIPIFYQYISDLKGGVRTRLRETAVEIKKKDMEQGVSAFPADTKDKATKQTEYEEVISRFLEDLQQHQKQRQSTGTNANGKRPLEEVQYVIRTVDPLVKQRALRRIRAEIVAVELASDSEESTTTSTAAASTITSSSSSSGQENAVADKRTRSDDDSQQPAKKRRLRKVRNISDDESSSSSESESDSSDDDDDDDDEDENMADAPNGKEDEETSSSSSSSSESSSEDESDDEEEADDGSDSDSSESSESSESDSD</sequence>
<dbReference type="Proteomes" id="UP001322138">
    <property type="component" value="Unassembled WGS sequence"/>
</dbReference>
<feature type="compositionally biased region" description="Low complexity" evidence="1">
    <location>
        <begin position="378"/>
        <end position="387"/>
    </location>
</feature>
<dbReference type="Pfam" id="PF10180">
    <property type="entry name" value="WKF"/>
    <property type="match status" value="1"/>
</dbReference>
<feature type="compositionally biased region" description="Basic residues" evidence="1">
    <location>
        <begin position="325"/>
        <end position="334"/>
    </location>
</feature>
<feature type="compositionally biased region" description="Polar residues" evidence="1">
    <location>
        <begin position="24"/>
        <end position="43"/>
    </location>
</feature>
<feature type="domain" description="WKF" evidence="2">
    <location>
        <begin position="129"/>
        <end position="191"/>
    </location>
</feature>
<feature type="compositionally biased region" description="Acidic residues" evidence="1">
    <location>
        <begin position="347"/>
        <end position="365"/>
    </location>
</feature>
<dbReference type="InterPro" id="IPR019327">
    <property type="entry name" value="WKF"/>
</dbReference>
<proteinExistence type="predicted"/>
<comment type="caution">
    <text evidence="3">The sequence shown here is derived from an EMBL/GenBank/DDBJ whole genome shotgun (WGS) entry which is preliminary data.</text>
</comment>
<organism evidence="3 4">
    <name type="scientific">Podospora bellae-mahoneyi</name>
    <dbReference type="NCBI Taxonomy" id="2093777"/>
    <lineage>
        <taxon>Eukaryota</taxon>
        <taxon>Fungi</taxon>
        <taxon>Dikarya</taxon>
        <taxon>Ascomycota</taxon>
        <taxon>Pezizomycotina</taxon>
        <taxon>Sordariomycetes</taxon>
        <taxon>Sordariomycetidae</taxon>
        <taxon>Sordariales</taxon>
        <taxon>Podosporaceae</taxon>
        <taxon>Podospora</taxon>
    </lineage>
</organism>
<feature type="compositionally biased region" description="Basic residues" evidence="1">
    <location>
        <begin position="103"/>
        <end position="112"/>
    </location>
</feature>
<evidence type="ECO:0000313" key="4">
    <source>
        <dbReference type="Proteomes" id="UP001322138"/>
    </source>
</evidence>
<protein>
    <recommendedName>
        <fullName evidence="2">WKF domain-containing protein</fullName>
    </recommendedName>
</protein>
<dbReference type="EMBL" id="JAFFGZ010000004">
    <property type="protein sequence ID" value="KAK4646743.1"/>
    <property type="molecule type" value="Genomic_DNA"/>
</dbReference>
<reference evidence="3 4" key="1">
    <citation type="journal article" date="2023" name="bioRxiv">
        <title>High-quality genome assemblies of four members of thePodospora anserinaspecies complex.</title>
        <authorList>
            <person name="Ament-Velasquez S.L."/>
            <person name="Vogan A.A."/>
            <person name="Wallerman O."/>
            <person name="Hartmann F."/>
            <person name="Gautier V."/>
            <person name="Silar P."/>
            <person name="Giraud T."/>
            <person name="Johannesson H."/>
        </authorList>
    </citation>
    <scope>NUCLEOTIDE SEQUENCE [LARGE SCALE GENOMIC DNA]</scope>
    <source>
        <strain evidence="3 4">CBS 112042</strain>
    </source>
</reference>
<feature type="compositionally biased region" description="Low complexity" evidence="1">
    <location>
        <begin position="286"/>
        <end position="304"/>
    </location>
</feature>
<dbReference type="GeneID" id="87896547"/>
<evidence type="ECO:0000256" key="1">
    <source>
        <dbReference type="SAM" id="MobiDB-lite"/>
    </source>
</evidence>
<dbReference type="PANTHER" id="PTHR22306">
    <property type="entry name" value="CHROMOSOME 7 OPEN READING FRAME 50"/>
    <property type="match status" value="1"/>
</dbReference>
<feature type="region of interest" description="Disordered" evidence="1">
    <location>
        <begin position="1"/>
        <end position="121"/>
    </location>
</feature>
<feature type="compositionally biased region" description="Basic and acidic residues" evidence="1">
    <location>
        <begin position="92"/>
        <end position="102"/>
    </location>
</feature>
<feature type="compositionally biased region" description="Acidic residues" evidence="1">
    <location>
        <begin position="388"/>
        <end position="419"/>
    </location>
</feature>
<name>A0ABR0FS13_9PEZI</name>
<keyword evidence="4" id="KW-1185">Reference proteome</keyword>
<evidence type="ECO:0000313" key="3">
    <source>
        <dbReference type="EMBL" id="KAK4646743.1"/>
    </source>
</evidence>
<feature type="compositionally biased region" description="Polar residues" evidence="1">
    <location>
        <begin position="79"/>
        <end position="91"/>
    </location>
</feature>